<evidence type="ECO:0000313" key="2">
    <source>
        <dbReference type="Proteomes" id="UP000275473"/>
    </source>
</evidence>
<sequence length="122" mass="13688">MKKRAGLFIVAILALLVIGTGFWMSNQYSEEGYVHLANDNEVWVFMLTPEEIEGETQNEINDMMEERASNSQGVFVDVPFFNRVTGTDFETGEKVRVYYDSAGIQTGPGRIDSTNLILKIDG</sequence>
<protein>
    <submittedName>
        <fullName evidence="1">DUF3221 domain-containing protein</fullName>
    </submittedName>
</protein>
<dbReference type="EMBL" id="RIAX01000001">
    <property type="protein sequence ID" value="RNF41225.1"/>
    <property type="molecule type" value="Genomic_DNA"/>
</dbReference>
<proteinExistence type="predicted"/>
<dbReference type="AlphaFoldDB" id="A0A3M8PBY2"/>
<keyword evidence="2" id="KW-1185">Reference proteome</keyword>
<accession>A0A3M8PBY2</accession>
<dbReference type="OrthoDB" id="2973016at2"/>
<evidence type="ECO:0000313" key="1">
    <source>
        <dbReference type="EMBL" id="RNF41225.1"/>
    </source>
</evidence>
<reference evidence="1 2" key="1">
    <citation type="journal article" date="2018" name="Int. J. Syst. Evol. Microbiol.">
        <title>Planococcus salinus sp. nov., a moderately halophilic bacterium isolated from a saline-alkali soil.</title>
        <authorList>
            <person name="Gan L."/>
        </authorList>
    </citation>
    <scope>NUCLEOTIDE SEQUENCE [LARGE SCALE GENOMIC DNA]</scope>
    <source>
        <strain evidence="1 2">LCB217</strain>
    </source>
</reference>
<dbReference type="RefSeq" id="WP_123163972.1">
    <property type="nucleotide sequence ID" value="NZ_RIAX01000001.1"/>
</dbReference>
<comment type="caution">
    <text evidence="1">The sequence shown here is derived from an EMBL/GenBank/DDBJ whole genome shotgun (WGS) entry which is preliminary data.</text>
</comment>
<name>A0A3M8PBY2_9BACL</name>
<gene>
    <name evidence="1" type="ORF">EEX84_02445</name>
</gene>
<dbReference type="Proteomes" id="UP000275473">
    <property type="component" value="Unassembled WGS sequence"/>
</dbReference>
<organism evidence="1 2">
    <name type="scientific">Planococcus salinus</name>
    <dbReference type="NCBI Taxonomy" id="1848460"/>
    <lineage>
        <taxon>Bacteria</taxon>
        <taxon>Bacillati</taxon>
        <taxon>Bacillota</taxon>
        <taxon>Bacilli</taxon>
        <taxon>Bacillales</taxon>
        <taxon>Caryophanaceae</taxon>
        <taxon>Planococcus</taxon>
    </lineage>
</organism>